<dbReference type="Pfam" id="PF07963">
    <property type="entry name" value="N_methyl"/>
    <property type="match status" value="1"/>
</dbReference>
<reference evidence="2" key="1">
    <citation type="submission" date="2011-01" db="EMBL/GenBank/DDBJ databases">
        <title>Complete sequence of plasmid of Thermovibrio ammonificans HB-1.</title>
        <authorList>
            <consortium name="US DOE Joint Genome Institute"/>
            <person name="Lucas S."/>
            <person name="Copeland A."/>
            <person name="Lapidus A."/>
            <person name="Cheng J.-F."/>
            <person name="Goodwin L."/>
            <person name="Pitluck S."/>
            <person name="Davenport K."/>
            <person name="Detter J.C."/>
            <person name="Han C."/>
            <person name="Tapia R."/>
            <person name="Land M."/>
            <person name="Hauser L."/>
            <person name="Kyrpides N."/>
            <person name="Ivanova N."/>
            <person name="Ovchinnikova G."/>
            <person name="Vetriani C."/>
            <person name="Woyke T."/>
        </authorList>
    </citation>
    <scope>NUCLEOTIDE SEQUENCE [LARGE SCALE GENOMIC DNA]</scope>
    <source>
        <strain evidence="2">HB-1</strain>
        <plasmid evidence="2">pTHEAM01</plasmid>
    </source>
</reference>
<dbReference type="KEGG" id="tam:Theam_1802"/>
<keyword evidence="1" id="KW-0812">Transmembrane</keyword>
<dbReference type="Proteomes" id="UP000006362">
    <property type="component" value="Plasmid pTHEAM01"/>
</dbReference>
<organism evidence="2 3">
    <name type="scientific">Thermovibrio ammonificans (strain DSM 15698 / JCM 12110 / HB-1)</name>
    <dbReference type="NCBI Taxonomy" id="648996"/>
    <lineage>
        <taxon>Bacteria</taxon>
        <taxon>Pseudomonadati</taxon>
        <taxon>Aquificota</taxon>
        <taxon>Aquificia</taxon>
        <taxon>Desulfurobacteriales</taxon>
        <taxon>Desulfurobacteriaceae</taxon>
        <taxon>Thermovibrio</taxon>
    </lineage>
</organism>
<dbReference type="NCBIfam" id="TIGR02532">
    <property type="entry name" value="IV_pilin_GFxxxE"/>
    <property type="match status" value="1"/>
</dbReference>
<keyword evidence="2" id="KW-0614">Plasmid</keyword>
<keyword evidence="3" id="KW-1185">Reference proteome</keyword>
<dbReference type="HOGENOM" id="CLU_796765_0_0_0"/>
<dbReference type="EMBL" id="CP002445">
    <property type="protein sequence ID" value="ADU97758.1"/>
    <property type="molecule type" value="Genomic_DNA"/>
</dbReference>
<protein>
    <submittedName>
        <fullName evidence="2">Uncharacterized protein</fullName>
    </submittedName>
</protein>
<dbReference type="eggNOG" id="COG4968">
    <property type="taxonomic scope" value="Bacteria"/>
</dbReference>
<geneLocation type="plasmid" evidence="2 3">
    <name>pTHEAM01</name>
</geneLocation>
<keyword evidence="1" id="KW-1133">Transmembrane helix</keyword>
<sequence>MRGRKGFTLLELIIAVAILSILAIGTTEFIVPMVERNKKAETENRFEKLAKALNFHYETVLAYRRNNPGWINQPDCSRARSWLTPPGCWSYTARLVLWKDNLTPADSQILKAFEDAGCKLANIGAGYDVACYDGWGRELRFSYENGAKTHSTPYDPTAGSPIRITFTSAGRDGVFGTADDLTYTWSSASLDERYRKFTYDRLKTIADALDAYFRQRLSVEVTERTYPYGLAEEDDLKVDWYVQLCSSKPYDYCTDATCSNLRAVWPSVICDGSVTHSTCSIDTILSHLNLSTDYKVDAFGNPVYVNLCFDPDGDGYPDGAPPNTPATDRGAFSASVSDGFITVMSTGE</sequence>
<keyword evidence="1" id="KW-0472">Membrane</keyword>
<dbReference type="PROSITE" id="PS00409">
    <property type="entry name" value="PROKAR_NTER_METHYL"/>
    <property type="match status" value="1"/>
</dbReference>
<dbReference type="InterPro" id="IPR045584">
    <property type="entry name" value="Pilin-like"/>
</dbReference>
<dbReference type="AlphaFoldDB" id="E8T6T5"/>
<name>E8T6T5_THEA1</name>
<dbReference type="SUPFAM" id="SSF54523">
    <property type="entry name" value="Pili subunits"/>
    <property type="match status" value="1"/>
</dbReference>
<dbReference type="RefSeq" id="WP_013524962.1">
    <property type="nucleotide sequence ID" value="NC_014917.1"/>
</dbReference>
<evidence type="ECO:0000313" key="2">
    <source>
        <dbReference type="EMBL" id="ADU97758.1"/>
    </source>
</evidence>
<accession>E8T6T5</accession>
<dbReference type="InterPro" id="IPR012902">
    <property type="entry name" value="N_methyl_site"/>
</dbReference>
<feature type="transmembrane region" description="Helical" evidence="1">
    <location>
        <begin position="12"/>
        <end position="34"/>
    </location>
</feature>
<evidence type="ECO:0000256" key="1">
    <source>
        <dbReference type="SAM" id="Phobius"/>
    </source>
</evidence>
<proteinExistence type="predicted"/>
<evidence type="ECO:0000313" key="3">
    <source>
        <dbReference type="Proteomes" id="UP000006362"/>
    </source>
</evidence>
<gene>
    <name evidence="2" type="ordered locus">Theam_1802</name>
</gene>
<dbReference type="Gene3D" id="3.30.700.10">
    <property type="entry name" value="Glycoprotein, Type 4 Pilin"/>
    <property type="match status" value="1"/>
</dbReference>